<comment type="similarity">
    <text evidence="2 7 9">Belongs to the uroporphyrinogen decarboxylase family.</text>
</comment>
<comment type="caution">
    <text evidence="13">The sequence shown here is derived from an EMBL/GenBank/DDBJ whole genome shotgun (WGS) entry which is preliminary data.</text>
</comment>
<comment type="subunit">
    <text evidence="7">Homodimer.</text>
</comment>
<feature type="binding site" evidence="7">
    <location>
        <position position="431"/>
    </location>
    <ligand>
        <name>substrate</name>
    </ligand>
</feature>
<dbReference type="InterPro" id="IPR000257">
    <property type="entry name" value="Uroporphyrinogen_deCOase"/>
</dbReference>
<keyword evidence="6 7" id="KW-0627">Porphyrin biosynthesis</keyword>
<evidence type="ECO:0000256" key="7">
    <source>
        <dbReference type="HAMAP-Rule" id="MF_00218"/>
    </source>
</evidence>
<keyword evidence="14" id="KW-1185">Reference proteome</keyword>
<dbReference type="PROSITE" id="PS00906">
    <property type="entry name" value="UROD_1"/>
    <property type="match status" value="1"/>
</dbReference>
<evidence type="ECO:0000313" key="14">
    <source>
        <dbReference type="Proteomes" id="UP001226691"/>
    </source>
</evidence>
<dbReference type="Proteomes" id="UP001226691">
    <property type="component" value="Unassembled WGS sequence"/>
</dbReference>
<dbReference type="InterPro" id="IPR038071">
    <property type="entry name" value="UROD/MetE-like_sf"/>
</dbReference>
<evidence type="ECO:0000256" key="4">
    <source>
        <dbReference type="ARBA" id="ARBA00022793"/>
    </source>
</evidence>
<name>A0ABU0TX57_MICTR</name>
<dbReference type="EC" id="4.1.1.37" evidence="3 7"/>
<feature type="region of interest" description="Disordered" evidence="10">
    <location>
        <begin position="248"/>
        <end position="274"/>
    </location>
</feature>
<organism evidence="13 14">
    <name type="scientific">Microbacterium trichothecenolyticum</name>
    <name type="common">Aureobacterium trichothecenolyticum</name>
    <dbReference type="NCBI Taxonomy" id="69370"/>
    <lineage>
        <taxon>Bacteria</taxon>
        <taxon>Bacillati</taxon>
        <taxon>Actinomycetota</taxon>
        <taxon>Actinomycetes</taxon>
        <taxon>Micrococcales</taxon>
        <taxon>Microbacteriaceae</taxon>
        <taxon>Microbacterium</taxon>
    </lineage>
</organism>
<dbReference type="PANTHER" id="PTHR21091">
    <property type="entry name" value="METHYLTETRAHYDROFOLATE:HOMOCYSTEINE METHYLTRANSFERASE RELATED"/>
    <property type="match status" value="1"/>
</dbReference>
<dbReference type="CDD" id="cd00717">
    <property type="entry name" value="URO-D"/>
    <property type="match status" value="1"/>
</dbReference>
<protein>
    <recommendedName>
        <fullName evidence="3 7">Uroporphyrinogen decarboxylase</fullName>
        <shortName evidence="7">UPD</shortName>
        <shortName evidence="7">URO-D</shortName>
        <ecNumber evidence="3 7">4.1.1.37</ecNumber>
    </recommendedName>
</protein>
<evidence type="ECO:0000259" key="12">
    <source>
        <dbReference type="PROSITE" id="PS00907"/>
    </source>
</evidence>
<comment type="caution">
    <text evidence="7">Lacks conserved residue(s) required for the propagation of feature annotation.</text>
</comment>
<feature type="site" description="Transition state stabilizer" evidence="7">
    <location>
        <position position="351"/>
    </location>
</feature>
<evidence type="ECO:0000256" key="10">
    <source>
        <dbReference type="SAM" id="MobiDB-lite"/>
    </source>
</evidence>
<evidence type="ECO:0000259" key="11">
    <source>
        <dbReference type="PROSITE" id="PS00906"/>
    </source>
</evidence>
<dbReference type="HAMAP" id="MF_00218">
    <property type="entry name" value="URO_D"/>
    <property type="match status" value="1"/>
</dbReference>
<evidence type="ECO:0000256" key="6">
    <source>
        <dbReference type="ARBA" id="ARBA00023244"/>
    </source>
</evidence>
<dbReference type="Gene3D" id="3.20.20.210">
    <property type="match status" value="1"/>
</dbReference>
<feature type="binding site" evidence="7">
    <location>
        <position position="598"/>
    </location>
    <ligand>
        <name>substrate</name>
    </ligand>
</feature>
<feature type="region of interest" description="Disordered" evidence="10">
    <location>
        <begin position="619"/>
        <end position="642"/>
    </location>
</feature>
<feature type="binding site" evidence="7">
    <location>
        <position position="486"/>
    </location>
    <ligand>
        <name>substrate</name>
    </ligand>
</feature>
<feature type="domain" description="Uroporphyrinogen decarboxylase (URO-D)" evidence="11">
    <location>
        <begin position="297"/>
        <end position="306"/>
    </location>
</feature>
<evidence type="ECO:0000256" key="2">
    <source>
        <dbReference type="ARBA" id="ARBA00009935"/>
    </source>
</evidence>
<dbReference type="InterPro" id="IPR006361">
    <property type="entry name" value="Uroporphyrinogen_deCO2ase_HemE"/>
</dbReference>
<keyword evidence="4 7" id="KW-0210">Decarboxylase</keyword>
<evidence type="ECO:0000256" key="1">
    <source>
        <dbReference type="ARBA" id="ARBA00004804"/>
    </source>
</evidence>
<dbReference type="NCBIfam" id="TIGR01464">
    <property type="entry name" value="hemE"/>
    <property type="match status" value="1"/>
</dbReference>
<evidence type="ECO:0000256" key="9">
    <source>
        <dbReference type="RuleBase" id="RU004169"/>
    </source>
</evidence>
<evidence type="ECO:0000256" key="8">
    <source>
        <dbReference type="RuleBase" id="RU000554"/>
    </source>
</evidence>
<dbReference type="SUPFAM" id="SSF51726">
    <property type="entry name" value="UROD/MetE-like"/>
    <property type="match status" value="1"/>
</dbReference>
<keyword evidence="7" id="KW-0963">Cytoplasm</keyword>
<evidence type="ECO:0000256" key="5">
    <source>
        <dbReference type="ARBA" id="ARBA00023239"/>
    </source>
</evidence>
<comment type="pathway">
    <text evidence="1 7 8">Porphyrin-containing compound metabolism; protoporphyrin-IX biosynthesis; coproporphyrinogen-III from 5-aminolevulinate: step 4/4.</text>
</comment>
<comment type="subcellular location">
    <subcellularLocation>
        <location evidence="7">Cytoplasm</location>
    </subcellularLocation>
</comment>
<gene>
    <name evidence="7" type="primary">hemE</name>
    <name evidence="13" type="ORF">QE412_002808</name>
</gene>
<feature type="binding site" evidence="7">
    <location>
        <begin position="302"/>
        <end position="306"/>
    </location>
    <ligand>
        <name>substrate</name>
    </ligand>
</feature>
<sequence>MRDGRGKGLGRHGTQAVLRGELGSAARRRVHRDVFGSLIAQGRDGGGGVRTGADQQHTLRRPVGDAAVGELEPQADERAARAADGGGVLHAALRLGRPLEQALELGRGGAELPRFGERTAHLAGDLALADDDGFEAGSHREQVLGHVAAAEDGVRALELAGGHAGGRFDRGQRGLDAEGDPGGDGLVHVDVRLEAVAGRHHDGALDALVVLGDQRRDGGRGYAEPLEELEGRGLVTRADAQQHVHILRPGSSGYSGRPLDVKASPSSSRGGWEDGAMASLDAPLLRALRGDRPERQPVWFMRQAGRSLPEYRELRVGTRMLDACLTPDLAAEITLQPIRRHDVDAAIFFSDIVVPLRLAGVDVVIEPGRGPVFADPVRTAADVDRITAIDPADVAAAAEPVREAARRVTAELGDAVPLIGFAGAPFTLAAYLVEGGPSKEHLRARGMMHADPDSWHRLAGWLARVSRAFLDAQIEGGAQAVQLFDSWAGSLSTATFREFIAPHSHEALEGIEVPRIHFGVGTGAFLDDMRLGGLADAVGVDWRMPLDEAAALVGPDVTLQGNIDPALLGAPWPVLAAHVDDVLARGRAARAHVLNLGHGVPPDTDPDVLTRIVAHAHGHDPAPRADALAAGDDTVGGARTHE</sequence>
<feature type="domain" description="Uroporphyrinogen decarboxylase (URO-D)" evidence="12">
    <location>
        <begin position="419"/>
        <end position="435"/>
    </location>
</feature>
<dbReference type="Pfam" id="PF01208">
    <property type="entry name" value="URO-D"/>
    <property type="match status" value="1"/>
</dbReference>
<accession>A0ABU0TX57</accession>
<evidence type="ECO:0000313" key="13">
    <source>
        <dbReference type="EMBL" id="MDQ1124235.1"/>
    </source>
</evidence>
<proteinExistence type="inferred from homology"/>
<feature type="binding site" evidence="7">
    <location>
        <position position="351"/>
    </location>
    <ligand>
        <name>substrate</name>
    </ligand>
</feature>
<dbReference type="PROSITE" id="PS00907">
    <property type="entry name" value="UROD_2"/>
    <property type="match status" value="1"/>
</dbReference>
<keyword evidence="5 7" id="KW-0456">Lyase</keyword>
<comment type="catalytic activity">
    <reaction evidence="7 8">
        <text>uroporphyrinogen III + 4 H(+) = coproporphyrinogen III + 4 CO2</text>
        <dbReference type="Rhea" id="RHEA:19865"/>
        <dbReference type="ChEBI" id="CHEBI:15378"/>
        <dbReference type="ChEBI" id="CHEBI:16526"/>
        <dbReference type="ChEBI" id="CHEBI:57308"/>
        <dbReference type="ChEBI" id="CHEBI:57309"/>
        <dbReference type="EC" id="4.1.1.37"/>
    </reaction>
</comment>
<evidence type="ECO:0000256" key="3">
    <source>
        <dbReference type="ARBA" id="ARBA00012288"/>
    </source>
</evidence>
<comment type="function">
    <text evidence="7">Catalyzes the decarboxylation of four acetate groups of uroporphyrinogen-III to yield coproporphyrinogen-III.</text>
</comment>
<dbReference type="PANTHER" id="PTHR21091:SF169">
    <property type="entry name" value="UROPORPHYRINOGEN DECARBOXYLASE"/>
    <property type="match status" value="1"/>
</dbReference>
<dbReference type="EMBL" id="JAUTBF010000001">
    <property type="protein sequence ID" value="MDQ1124235.1"/>
    <property type="molecule type" value="Genomic_DNA"/>
</dbReference>
<reference evidence="13 14" key="1">
    <citation type="submission" date="2023-07" db="EMBL/GenBank/DDBJ databases">
        <title>Functional and genomic diversity of the sorghum phyllosphere microbiome.</title>
        <authorList>
            <person name="Shade A."/>
        </authorList>
    </citation>
    <scope>NUCLEOTIDE SEQUENCE [LARGE SCALE GENOMIC DNA]</scope>
    <source>
        <strain evidence="13 14">SORGH_AS_1207</strain>
    </source>
</reference>